<dbReference type="GO" id="GO:1901135">
    <property type="term" value="P:carbohydrate derivative metabolic process"/>
    <property type="evidence" value="ECO:0007669"/>
    <property type="project" value="UniProtKB-ARBA"/>
</dbReference>
<dbReference type="PANTHER" id="PTHR13170">
    <property type="entry name" value="O-GLCNACASE"/>
    <property type="match status" value="1"/>
</dbReference>
<feature type="active site" description="Proton donor" evidence="3">
    <location>
        <position position="126"/>
    </location>
</feature>
<dbReference type="HOGENOM" id="CLU_001501_5_1_9"/>
<evidence type="ECO:0000313" key="6">
    <source>
        <dbReference type="Proteomes" id="UP000017973"/>
    </source>
</evidence>
<dbReference type="Pfam" id="PF21774">
    <property type="entry name" value="NagJ_C"/>
    <property type="match status" value="1"/>
</dbReference>
<dbReference type="EMBL" id="AYJU01000001">
    <property type="protein sequence ID" value="EST56613.1"/>
    <property type="molecule type" value="Genomic_DNA"/>
</dbReference>
<organism evidence="5 6">
    <name type="scientific">Brevibacillus panacihumi W25</name>
    <dbReference type="NCBI Taxonomy" id="1408254"/>
    <lineage>
        <taxon>Bacteria</taxon>
        <taxon>Bacillati</taxon>
        <taxon>Bacillota</taxon>
        <taxon>Bacilli</taxon>
        <taxon>Bacillales</taxon>
        <taxon>Paenibacillaceae</taxon>
        <taxon>Brevibacillus</taxon>
    </lineage>
</organism>
<dbReference type="PATRIC" id="fig|1408254.3.peg.964"/>
<dbReference type="PANTHER" id="PTHR13170:SF16">
    <property type="entry name" value="PROTEIN O-GLCNACASE"/>
    <property type="match status" value="1"/>
</dbReference>
<dbReference type="Proteomes" id="UP000017973">
    <property type="component" value="Unassembled WGS sequence"/>
</dbReference>
<evidence type="ECO:0000256" key="2">
    <source>
        <dbReference type="ARBA" id="ARBA00023295"/>
    </source>
</evidence>
<proteinExistence type="inferred from homology"/>
<dbReference type="GO" id="GO:0015929">
    <property type="term" value="F:hexosaminidase activity"/>
    <property type="evidence" value="ECO:0007669"/>
    <property type="project" value="UniProtKB-ARBA"/>
</dbReference>
<reference evidence="5 6" key="1">
    <citation type="journal article" date="2014" name="Genome Announc.">
        <title>Draft Genome Sequence of Brevibacillus panacihumi Strain W25, a Halotolerant Hydrocarbon-Degrading Bacterium.</title>
        <authorList>
            <person name="Wang X."/>
            <person name="Jin D."/>
            <person name="Zhou L."/>
            <person name="Wu L."/>
            <person name="An W."/>
            <person name="Chen Y."/>
            <person name="Zhao L."/>
        </authorList>
    </citation>
    <scope>NUCLEOTIDE SEQUENCE [LARGE SCALE GENOMIC DNA]</scope>
    <source>
        <strain evidence="5 6">W25</strain>
    </source>
</reference>
<evidence type="ECO:0000259" key="4">
    <source>
        <dbReference type="PROSITE" id="PS52009"/>
    </source>
</evidence>
<dbReference type="AlphaFoldDB" id="V6MM97"/>
<name>V6MM97_9BACL</name>
<protein>
    <submittedName>
        <fullName evidence="5">Beta-N-acetylglucosaminidase</fullName>
    </submittedName>
</protein>
<keyword evidence="1 3" id="KW-0378">Hydrolase</keyword>
<dbReference type="InterPro" id="IPR011496">
    <property type="entry name" value="O-GlcNAcase_cat"/>
</dbReference>
<feature type="domain" description="GH84" evidence="4">
    <location>
        <begin position="11"/>
        <end position="286"/>
    </location>
</feature>
<dbReference type="InterPro" id="IPR017853">
    <property type="entry name" value="GH"/>
</dbReference>
<dbReference type="SUPFAM" id="SSF51445">
    <property type="entry name" value="(Trans)glycosidases"/>
    <property type="match status" value="1"/>
</dbReference>
<evidence type="ECO:0000313" key="5">
    <source>
        <dbReference type="EMBL" id="EST56613.1"/>
    </source>
</evidence>
<dbReference type="PROSITE" id="PS52009">
    <property type="entry name" value="GH84"/>
    <property type="match status" value="1"/>
</dbReference>
<evidence type="ECO:0000256" key="1">
    <source>
        <dbReference type="ARBA" id="ARBA00022801"/>
    </source>
</evidence>
<comment type="similarity">
    <text evidence="3">Belongs to the glycosyl hydrolase 84 family.</text>
</comment>
<keyword evidence="6" id="KW-1185">Reference proteome</keyword>
<dbReference type="STRING" id="1408254.T458_04805"/>
<dbReference type="InterPro" id="IPR049019">
    <property type="entry name" value="NagJ-like_helical"/>
</dbReference>
<dbReference type="Gene3D" id="1.20.58.460">
    <property type="entry name" value="Hyaluronidase post-catalytic domain-like"/>
    <property type="match status" value="1"/>
</dbReference>
<accession>V6MM97</accession>
<keyword evidence="2 3" id="KW-0326">Glycosidase</keyword>
<dbReference type="Pfam" id="PF07555">
    <property type="entry name" value="NAGidase"/>
    <property type="match status" value="1"/>
</dbReference>
<comment type="caution">
    <text evidence="5">The sequence shown here is derived from an EMBL/GenBank/DDBJ whole genome shotgun (WGS) entry which is preliminary data.</text>
</comment>
<evidence type="ECO:0000256" key="3">
    <source>
        <dbReference type="PROSITE-ProRule" id="PRU01353"/>
    </source>
</evidence>
<dbReference type="Gene3D" id="3.20.20.80">
    <property type="entry name" value="Glycosidases"/>
    <property type="match status" value="1"/>
</dbReference>
<dbReference type="SUPFAM" id="SSF140657">
    <property type="entry name" value="Hyaluronidase post-catalytic domain-like"/>
    <property type="match status" value="1"/>
</dbReference>
<gene>
    <name evidence="5" type="ORF">T458_04805</name>
</gene>
<dbReference type="InterPro" id="IPR051822">
    <property type="entry name" value="Glycosyl_Hydrolase_84"/>
</dbReference>
<dbReference type="eggNOG" id="COG3525">
    <property type="taxonomic scope" value="Bacteria"/>
</dbReference>
<sequence length="454" mass="51976">MSSVSEHARFAITGVIEGFYGPPWTHQERLDMIGFLGSCGFNTYIYSPKEDSSLRDRWMQPHSQQELDQFREWADAASKQGISFVYAISPGFGMEYASKTHLQVLKDKFYSLYRQGVRQFALLYDDIPLQLMHEGDQAAFSHLAEAHVATARWIWEEINAWPETKKLLVCPTQYCGMGDEPYITYLGRHLPRSVELFWTGRFVCSPYLTSQDAMRFLTYTQCCPLYWDNYPVNDLAMANELHIGPLRNRDHDLGNYAAGYVANAMSSSEASKIPLMTAAEYLQNPQGYLADAAWDRAIEAVVGRKHAAAFRRFAEHVQGSFLHDRESPELLEAFLQFRFHFLQGNRRDALRQLQDLFLEMEMTADELLNGLENRKLLAECRPWIEKYRLWGMVGQAAVSLIDAGTEGKMAQAAYHLLKLKKLVKRAEAMPQKVCGNVMSMFVDSVLQEVKKGRQ</sequence>